<dbReference type="Proteomes" id="UP000277204">
    <property type="component" value="Unassembled WGS sequence"/>
</dbReference>
<keyword evidence="2" id="KW-1185">Reference proteome</keyword>
<accession>A0A183M9P6</accession>
<sequence>MALPPETEIRESYRSPIDLPGMVEPTGTYVPANIARMGHHDRQARPPRQGSSFGRGNKREWIYDVKHPDLLIMGDRGRVVSIFSFNTGLFSNSWLPVFTEYHSHSEDIQRAVKTTATSISDLNQRVMENQLIPARFTALINSRKLIPSGSEDNEE</sequence>
<evidence type="ECO:0000313" key="1">
    <source>
        <dbReference type="EMBL" id="VDP02008.1"/>
    </source>
</evidence>
<name>A0A183M9P6_9TREM</name>
<dbReference type="AlphaFoldDB" id="A0A183M9P6"/>
<evidence type="ECO:0000313" key="2">
    <source>
        <dbReference type="Proteomes" id="UP000277204"/>
    </source>
</evidence>
<dbReference type="EMBL" id="UZAI01008433">
    <property type="protein sequence ID" value="VDP02008.1"/>
    <property type="molecule type" value="Genomic_DNA"/>
</dbReference>
<proteinExistence type="predicted"/>
<reference evidence="1 2" key="1">
    <citation type="submission" date="2018-11" db="EMBL/GenBank/DDBJ databases">
        <authorList>
            <consortium name="Pathogen Informatics"/>
        </authorList>
    </citation>
    <scope>NUCLEOTIDE SEQUENCE [LARGE SCALE GENOMIC DNA]</scope>
    <source>
        <strain evidence="1 2">Zambia</strain>
    </source>
</reference>
<organism evidence="1 2">
    <name type="scientific">Schistosoma margrebowiei</name>
    <dbReference type="NCBI Taxonomy" id="48269"/>
    <lineage>
        <taxon>Eukaryota</taxon>
        <taxon>Metazoa</taxon>
        <taxon>Spiralia</taxon>
        <taxon>Lophotrochozoa</taxon>
        <taxon>Platyhelminthes</taxon>
        <taxon>Trematoda</taxon>
        <taxon>Digenea</taxon>
        <taxon>Strigeidida</taxon>
        <taxon>Schistosomatoidea</taxon>
        <taxon>Schistosomatidae</taxon>
        <taxon>Schistosoma</taxon>
    </lineage>
</organism>
<gene>
    <name evidence="1" type="ORF">SMRZ_LOCUS12771</name>
</gene>
<protein>
    <submittedName>
        <fullName evidence="1">Uncharacterized protein</fullName>
    </submittedName>
</protein>